<proteinExistence type="predicted"/>
<evidence type="ECO:0000313" key="3">
    <source>
        <dbReference type="Proteomes" id="UP001201980"/>
    </source>
</evidence>
<gene>
    <name evidence="2" type="ORF">MKZ38_003908</name>
</gene>
<name>A0AAD5RNI2_9PEZI</name>
<accession>A0AAD5RNI2</accession>
<protein>
    <submittedName>
        <fullName evidence="2">Uncharacterized protein</fullName>
    </submittedName>
</protein>
<feature type="region of interest" description="Disordered" evidence="1">
    <location>
        <begin position="1"/>
        <end position="20"/>
    </location>
</feature>
<sequence>MRAAWYRGNPRLIPGPQHPTSRSATIPVVLLLSSTYPLFNSALKPLSSETSTVRARWGGGLRDKNGDSTQAHRRINGTGNIVGINLRVEQSWHAHWPEVIAADLEGCRTSGTGRRRAWFEQWFLSRLHFVSFCLGPRSIESSVLTGTDDRVIPIPMLFWTTKGSDCRLCPRTSGRVLPRGLPTCVHPSLWGLELEEYSIAFSVYSVEFPDGDGRGGAASEVQASEGEMVELMWRSLIMVEAKAAGLELQRGPKALAEVIFLFGNASGWRVAWLCRSRVLWKFFGAVPVSCHAHASDAKKGPPALAADIHNLPEQRSGAPLAHQLPEYRAHKPSFVIFGKGIRIAGLPMYGDGITIDSMGQSSDDLQDIVAAYTDNLYFEVNWPGRARSIGRTLRDIATEIAPQSSPNGLGALVYLRSHYARRAGIVSAAAGARITRWMPYLDAGMESLREKLSRILTKPLCYMCSDHYDGDSFTCPCCFCAICNDCRKRHRSQVRAHENGKCLHDLLP</sequence>
<reference evidence="2" key="1">
    <citation type="submission" date="2022-07" db="EMBL/GenBank/DDBJ databases">
        <title>Draft genome sequence of Zalerion maritima ATCC 34329, a (micro)plastics degrading marine fungus.</title>
        <authorList>
            <person name="Paco A."/>
            <person name="Goncalves M.F.M."/>
            <person name="Rocha-Santos T.A.P."/>
            <person name="Alves A."/>
        </authorList>
    </citation>
    <scope>NUCLEOTIDE SEQUENCE</scope>
    <source>
        <strain evidence="2">ATCC 34329</strain>
    </source>
</reference>
<evidence type="ECO:0000313" key="2">
    <source>
        <dbReference type="EMBL" id="KAJ2898454.1"/>
    </source>
</evidence>
<comment type="caution">
    <text evidence="2">The sequence shown here is derived from an EMBL/GenBank/DDBJ whole genome shotgun (WGS) entry which is preliminary data.</text>
</comment>
<dbReference type="AlphaFoldDB" id="A0AAD5RNI2"/>
<dbReference type="Proteomes" id="UP001201980">
    <property type="component" value="Unassembled WGS sequence"/>
</dbReference>
<keyword evidence="3" id="KW-1185">Reference proteome</keyword>
<dbReference type="EMBL" id="JAKWBI020000230">
    <property type="protein sequence ID" value="KAJ2898454.1"/>
    <property type="molecule type" value="Genomic_DNA"/>
</dbReference>
<evidence type="ECO:0000256" key="1">
    <source>
        <dbReference type="SAM" id="MobiDB-lite"/>
    </source>
</evidence>
<organism evidence="2 3">
    <name type="scientific">Zalerion maritima</name>
    <dbReference type="NCBI Taxonomy" id="339359"/>
    <lineage>
        <taxon>Eukaryota</taxon>
        <taxon>Fungi</taxon>
        <taxon>Dikarya</taxon>
        <taxon>Ascomycota</taxon>
        <taxon>Pezizomycotina</taxon>
        <taxon>Sordariomycetes</taxon>
        <taxon>Lulworthiomycetidae</taxon>
        <taxon>Lulworthiales</taxon>
        <taxon>Lulworthiaceae</taxon>
        <taxon>Zalerion</taxon>
    </lineage>
</organism>